<proteinExistence type="inferred from homology"/>
<dbReference type="PANTHER" id="PTHR10934">
    <property type="entry name" value="60S RIBOSOMAL PROTEIN L18"/>
    <property type="match status" value="1"/>
</dbReference>
<dbReference type="AlphaFoldDB" id="A0AA35S9V7"/>
<comment type="similarity">
    <text evidence="1">Belongs to the eukaryotic ribosomal protein eL18 family.</text>
</comment>
<dbReference type="InterPro" id="IPR021131">
    <property type="entry name" value="Ribosomal_uL15/eL18"/>
</dbReference>
<evidence type="ECO:0000256" key="3">
    <source>
        <dbReference type="ARBA" id="ARBA00023274"/>
    </source>
</evidence>
<accession>A0AA35S9V7</accession>
<feature type="compositionally biased region" description="Basic residues" evidence="4">
    <location>
        <begin position="126"/>
        <end position="136"/>
    </location>
</feature>
<dbReference type="InterPro" id="IPR000039">
    <property type="entry name" value="Ribosomal_eL18"/>
</dbReference>
<dbReference type="GO" id="GO:0006412">
    <property type="term" value="P:translation"/>
    <property type="evidence" value="ECO:0007669"/>
    <property type="project" value="InterPro"/>
</dbReference>
<feature type="domain" description="Large ribosomal subunit protein uL15/eL18" evidence="5">
    <location>
        <begin position="1"/>
        <end position="136"/>
    </location>
</feature>
<evidence type="ECO:0000256" key="2">
    <source>
        <dbReference type="ARBA" id="ARBA00022980"/>
    </source>
</evidence>
<dbReference type="Pfam" id="PF17135">
    <property type="entry name" value="Ribosomal_L18"/>
    <property type="match status" value="1"/>
</dbReference>
<reference evidence="6" key="1">
    <citation type="submission" date="2023-03" db="EMBL/GenBank/DDBJ databases">
        <authorList>
            <person name="Steffen K."/>
            <person name="Cardenas P."/>
        </authorList>
    </citation>
    <scope>NUCLEOTIDE SEQUENCE</scope>
</reference>
<evidence type="ECO:0000256" key="1">
    <source>
        <dbReference type="ARBA" id="ARBA00006815"/>
    </source>
</evidence>
<feature type="compositionally biased region" description="Basic residues" evidence="4">
    <location>
        <begin position="109"/>
        <end position="119"/>
    </location>
</feature>
<keyword evidence="2 6" id="KW-0689">Ribosomal protein</keyword>
<dbReference type="GO" id="GO:0003735">
    <property type="term" value="F:structural constituent of ribosome"/>
    <property type="evidence" value="ECO:0007669"/>
    <property type="project" value="InterPro"/>
</dbReference>
<dbReference type="InterPro" id="IPR036227">
    <property type="entry name" value="Ribosomal_uL15/eL18_sf"/>
</dbReference>
<evidence type="ECO:0000259" key="5">
    <source>
        <dbReference type="Pfam" id="PF17135"/>
    </source>
</evidence>
<feature type="region of interest" description="Disordered" evidence="4">
    <location>
        <begin position="100"/>
        <end position="136"/>
    </location>
</feature>
<comment type="caution">
    <text evidence="6">The sequence shown here is derived from an EMBL/GenBank/DDBJ whole genome shotgun (WGS) entry which is preliminary data.</text>
</comment>
<organism evidence="6 7">
    <name type="scientific">Geodia barretti</name>
    <name type="common">Barrett's horny sponge</name>
    <dbReference type="NCBI Taxonomy" id="519541"/>
    <lineage>
        <taxon>Eukaryota</taxon>
        <taxon>Metazoa</taxon>
        <taxon>Porifera</taxon>
        <taxon>Demospongiae</taxon>
        <taxon>Heteroscleromorpha</taxon>
        <taxon>Tetractinellida</taxon>
        <taxon>Astrophorina</taxon>
        <taxon>Geodiidae</taxon>
        <taxon>Geodia</taxon>
    </lineage>
</organism>
<gene>
    <name evidence="6" type="ORF">GBAR_LOCUS15045</name>
</gene>
<dbReference type="Proteomes" id="UP001174909">
    <property type="component" value="Unassembled WGS sequence"/>
</dbReference>
<evidence type="ECO:0000313" key="6">
    <source>
        <dbReference type="EMBL" id="CAI8026113.1"/>
    </source>
</evidence>
<protein>
    <submittedName>
        <fullName evidence="6">60S ribosomal protein L18</fullName>
    </submittedName>
</protein>
<dbReference type="GO" id="GO:0022625">
    <property type="term" value="C:cytosolic large ribosomal subunit"/>
    <property type="evidence" value="ECO:0007669"/>
    <property type="project" value="TreeGrafter"/>
</dbReference>
<dbReference type="Gene3D" id="3.100.10.10">
    <property type="match status" value="1"/>
</dbReference>
<keyword evidence="3" id="KW-0687">Ribonucleoprotein</keyword>
<sequence>MSRIHRPPISLARVVRHMKSGDRKDKIAVVVGTITNDLRILKLPKLKICALRVTEGARARILKAGGEILTFDQLALQAPRGQNTILLQGPRKAREAVKHFGRAPGVPHSHAKPYVRSKGRKFEKARGRRKSRGYKN</sequence>
<dbReference type="GO" id="GO:0003723">
    <property type="term" value="F:RNA binding"/>
    <property type="evidence" value="ECO:0007669"/>
    <property type="project" value="TreeGrafter"/>
</dbReference>
<dbReference type="SUPFAM" id="SSF52080">
    <property type="entry name" value="Ribosomal proteins L15p and L18e"/>
    <property type="match status" value="1"/>
</dbReference>
<dbReference type="FunFam" id="3.100.10.10:FF:000001">
    <property type="entry name" value="60S ribosomal protein L18"/>
    <property type="match status" value="1"/>
</dbReference>
<name>A0AA35S9V7_GEOBA</name>
<keyword evidence="7" id="KW-1185">Reference proteome</keyword>
<dbReference type="EMBL" id="CASHTH010002200">
    <property type="protein sequence ID" value="CAI8026113.1"/>
    <property type="molecule type" value="Genomic_DNA"/>
</dbReference>
<evidence type="ECO:0000313" key="7">
    <source>
        <dbReference type="Proteomes" id="UP001174909"/>
    </source>
</evidence>
<evidence type="ECO:0000256" key="4">
    <source>
        <dbReference type="SAM" id="MobiDB-lite"/>
    </source>
</evidence>
<dbReference type="PANTHER" id="PTHR10934:SF2">
    <property type="entry name" value="LARGE RIBOSOMAL SUBUNIT PROTEIN EL18"/>
    <property type="match status" value="1"/>
</dbReference>